<keyword evidence="3" id="KW-0804">Transcription</keyword>
<proteinExistence type="predicted"/>
<accession>A0A949JEH1</accession>
<organism evidence="6 7">
    <name type="scientific">Streptomyces tardus</name>
    <dbReference type="NCBI Taxonomy" id="2780544"/>
    <lineage>
        <taxon>Bacteria</taxon>
        <taxon>Bacillati</taxon>
        <taxon>Actinomycetota</taxon>
        <taxon>Actinomycetes</taxon>
        <taxon>Kitasatosporales</taxon>
        <taxon>Streptomycetaceae</taxon>
        <taxon>Streptomyces</taxon>
    </lineage>
</organism>
<feature type="DNA-binding region" description="H-T-H motif" evidence="4">
    <location>
        <begin position="55"/>
        <end position="74"/>
    </location>
</feature>
<dbReference type="GO" id="GO:0003700">
    <property type="term" value="F:DNA-binding transcription factor activity"/>
    <property type="evidence" value="ECO:0007669"/>
    <property type="project" value="TreeGrafter"/>
</dbReference>
<evidence type="ECO:0000256" key="4">
    <source>
        <dbReference type="PROSITE-ProRule" id="PRU00335"/>
    </source>
</evidence>
<name>A0A949JEH1_9ACTN</name>
<protein>
    <submittedName>
        <fullName evidence="6">TetR/AcrR family transcriptional regulator</fullName>
    </submittedName>
</protein>
<dbReference type="PROSITE" id="PS50977">
    <property type="entry name" value="HTH_TETR_2"/>
    <property type="match status" value="1"/>
</dbReference>
<dbReference type="RefSeq" id="WP_211039667.1">
    <property type="nucleotide sequence ID" value="NZ_JAELVF020000001.1"/>
</dbReference>
<evidence type="ECO:0000256" key="2">
    <source>
        <dbReference type="ARBA" id="ARBA00023125"/>
    </source>
</evidence>
<dbReference type="Gene3D" id="1.10.10.60">
    <property type="entry name" value="Homeodomain-like"/>
    <property type="match status" value="1"/>
</dbReference>
<dbReference type="Gene3D" id="1.10.357.10">
    <property type="entry name" value="Tetracycline Repressor, domain 2"/>
    <property type="match status" value="1"/>
</dbReference>
<dbReference type="Pfam" id="PF02909">
    <property type="entry name" value="TetR_C_1"/>
    <property type="match status" value="1"/>
</dbReference>
<reference evidence="6" key="1">
    <citation type="submission" date="2021-06" db="EMBL/GenBank/DDBJ databases">
        <title>Sequencing of actinobacteria type strains.</title>
        <authorList>
            <person name="Nguyen G.-S."/>
            <person name="Wentzel A."/>
        </authorList>
    </citation>
    <scope>NUCLEOTIDE SEQUENCE</scope>
    <source>
        <strain evidence="6">P38-E01</strain>
    </source>
</reference>
<sequence length="262" mass="28813">MASEHTGSGDLTRSLELLWGTKERSTRGPKPGLTLDAIVHAAVELADREGLTALSMRNVAAELGVGTMTLYRYVPGKSELLALMIDHVNGTAEEAEAYRGKDWRATLEWIARDSWEQYVKHSWLLQVNQVRPVLGPNMLGTFNSSLGALEELELTSREKVSLFVAIDGLVTGLARNHILQQQAFEQSGVTDDEFWETQEPFLARAMESGDFPLVAALAEDTFNLRDEDVLELAMRALLDGFETLVRSRAEGAPPLPGMATGD</sequence>
<evidence type="ECO:0000313" key="6">
    <source>
        <dbReference type="EMBL" id="MBU7596999.1"/>
    </source>
</evidence>
<evidence type="ECO:0000256" key="1">
    <source>
        <dbReference type="ARBA" id="ARBA00023015"/>
    </source>
</evidence>
<keyword evidence="7" id="KW-1185">Reference proteome</keyword>
<evidence type="ECO:0000313" key="7">
    <source>
        <dbReference type="Proteomes" id="UP000694501"/>
    </source>
</evidence>
<dbReference type="Pfam" id="PF00440">
    <property type="entry name" value="TetR_N"/>
    <property type="match status" value="1"/>
</dbReference>
<dbReference type="EMBL" id="JAELVF020000001">
    <property type="protein sequence ID" value="MBU7596999.1"/>
    <property type="molecule type" value="Genomic_DNA"/>
</dbReference>
<dbReference type="Proteomes" id="UP000694501">
    <property type="component" value="Unassembled WGS sequence"/>
</dbReference>
<comment type="caution">
    <text evidence="6">The sequence shown here is derived from an EMBL/GenBank/DDBJ whole genome shotgun (WGS) entry which is preliminary data.</text>
</comment>
<evidence type="ECO:0000259" key="5">
    <source>
        <dbReference type="PROSITE" id="PS50977"/>
    </source>
</evidence>
<feature type="domain" description="HTH tetR-type" evidence="5">
    <location>
        <begin position="32"/>
        <end position="92"/>
    </location>
</feature>
<evidence type="ECO:0000256" key="3">
    <source>
        <dbReference type="ARBA" id="ARBA00023163"/>
    </source>
</evidence>
<dbReference type="PANTHER" id="PTHR30055">
    <property type="entry name" value="HTH-TYPE TRANSCRIPTIONAL REGULATOR RUTR"/>
    <property type="match status" value="1"/>
</dbReference>
<dbReference type="InterPro" id="IPR050109">
    <property type="entry name" value="HTH-type_TetR-like_transc_reg"/>
</dbReference>
<gene>
    <name evidence="6" type="ORF">JGS22_004935</name>
</gene>
<dbReference type="SUPFAM" id="SSF46689">
    <property type="entry name" value="Homeodomain-like"/>
    <property type="match status" value="1"/>
</dbReference>
<dbReference type="AlphaFoldDB" id="A0A949JEH1"/>
<dbReference type="InterPro" id="IPR036271">
    <property type="entry name" value="Tet_transcr_reg_TetR-rel_C_sf"/>
</dbReference>
<dbReference type="InterPro" id="IPR009057">
    <property type="entry name" value="Homeodomain-like_sf"/>
</dbReference>
<keyword evidence="2 4" id="KW-0238">DNA-binding</keyword>
<dbReference type="PRINTS" id="PR00455">
    <property type="entry name" value="HTHTETR"/>
</dbReference>
<dbReference type="GO" id="GO:0000976">
    <property type="term" value="F:transcription cis-regulatory region binding"/>
    <property type="evidence" value="ECO:0007669"/>
    <property type="project" value="TreeGrafter"/>
</dbReference>
<dbReference type="GO" id="GO:0045892">
    <property type="term" value="P:negative regulation of DNA-templated transcription"/>
    <property type="evidence" value="ECO:0007669"/>
    <property type="project" value="InterPro"/>
</dbReference>
<dbReference type="InterPro" id="IPR001647">
    <property type="entry name" value="HTH_TetR"/>
</dbReference>
<keyword evidence="1" id="KW-0805">Transcription regulation</keyword>
<dbReference type="InterPro" id="IPR004111">
    <property type="entry name" value="Repressor_TetR_C"/>
</dbReference>
<dbReference type="PANTHER" id="PTHR30055:SF151">
    <property type="entry name" value="TRANSCRIPTIONAL REGULATORY PROTEIN"/>
    <property type="match status" value="1"/>
</dbReference>
<dbReference type="SUPFAM" id="SSF48498">
    <property type="entry name" value="Tetracyclin repressor-like, C-terminal domain"/>
    <property type="match status" value="1"/>
</dbReference>